<evidence type="ECO:0000256" key="6">
    <source>
        <dbReference type="ARBA" id="ARBA00022840"/>
    </source>
</evidence>
<evidence type="ECO:0000313" key="16">
    <source>
        <dbReference type="Proteomes" id="UP000019473"/>
    </source>
</evidence>
<dbReference type="NCBIfam" id="NF003792">
    <property type="entry name" value="PRK05380.1"/>
    <property type="match status" value="1"/>
</dbReference>
<dbReference type="InterPro" id="IPR017456">
    <property type="entry name" value="CTP_synthase_N"/>
</dbReference>
<feature type="domain" description="Glutamine amidotransferase" evidence="13">
    <location>
        <begin position="317"/>
        <end position="552"/>
    </location>
</feature>
<comment type="catalytic activity">
    <reaction evidence="9 12">
        <text>UTP + L-glutamine + ATP + H2O = CTP + L-glutamate + ADP + phosphate + 2 H(+)</text>
        <dbReference type="Rhea" id="RHEA:26426"/>
        <dbReference type="ChEBI" id="CHEBI:15377"/>
        <dbReference type="ChEBI" id="CHEBI:15378"/>
        <dbReference type="ChEBI" id="CHEBI:29985"/>
        <dbReference type="ChEBI" id="CHEBI:30616"/>
        <dbReference type="ChEBI" id="CHEBI:37563"/>
        <dbReference type="ChEBI" id="CHEBI:43474"/>
        <dbReference type="ChEBI" id="CHEBI:46398"/>
        <dbReference type="ChEBI" id="CHEBI:58359"/>
        <dbReference type="ChEBI" id="CHEBI:456216"/>
        <dbReference type="EC" id="6.3.4.2"/>
    </reaction>
</comment>
<dbReference type="VEuPathDB" id="FungiDB:A1O7_09868"/>
<comment type="pathway">
    <text evidence="1 12">Pyrimidine metabolism; CTP biosynthesis via de novo pathway; CTP from UDP: step 2/2.</text>
</comment>
<evidence type="ECO:0000256" key="12">
    <source>
        <dbReference type="RuleBase" id="RU810713"/>
    </source>
</evidence>
<dbReference type="GeneID" id="19184428"/>
<keyword evidence="6 12" id="KW-0067">ATP-binding</keyword>
<dbReference type="CDD" id="cd03113">
    <property type="entry name" value="CTPS_N"/>
    <property type="match status" value="1"/>
</dbReference>
<dbReference type="FunFam" id="3.40.50.300:FF:000207">
    <property type="entry name" value="CTP synthase"/>
    <property type="match status" value="1"/>
</dbReference>
<dbReference type="GO" id="GO:0044210">
    <property type="term" value="P:'de novo' CTP biosynthetic process"/>
    <property type="evidence" value="ECO:0007669"/>
    <property type="project" value="UniProtKB-UniRule"/>
</dbReference>
<dbReference type="InterPro" id="IPR004468">
    <property type="entry name" value="CTP_synthase"/>
</dbReference>
<dbReference type="FunFam" id="3.40.50.880:FF:000005">
    <property type="entry name" value="CTP synthase"/>
    <property type="match status" value="1"/>
</dbReference>
<evidence type="ECO:0000256" key="3">
    <source>
        <dbReference type="ARBA" id="ARBA00012291"/>
    </source>
</evidence>
<dbReference type="InterPro" id="IPR033828">
    <property type="entry name" value="GATase1_CTP_Synthase"/>
</dbReference>
<dbReference type="InterPro" id="IPR017926">
    <property type="entry name" value="GATASE"/>
</dbReference>
<dbReference type="EC" id="6.3.4.2" evidence="3 12"/>
<dbReference type="Gene3D" id="3.40.50.300">
    <property type="entry name" value="P-loop containing nucleotide triphosphate hydrolases"/>
    <property type="match status" value="1"/>
</dbReference>
<dbReference type="PANTHER" id="PTHR11550">
    <property type="entry name" value="CTP SYNTHASE"/>
    <property type="match status" value="1"/>
</dbReference>
<dbReference type="Pfam" id="PF00117">
    <property type="entry name" value="GATase"/>
    <property type="match status" value="1"/>
</dbReference>
<reference evidence="15 16" key="1">
    <citation type="submission" date="2013-03" db="EMBL/GenBank/DDBJ databases">
        <title>The Genome Sequence of Cladophialophora yegresii CBS 114405.</title>
        <authorList>
            <consortium name="The Broad Institute Genomics Platform"/>
            <person name="Cuomo C."/>
            <person name="de Hoog S."/>
            <person name="Gorbushina A."/>
            <person name="Walker B."/>
            <person name="Young S.K."/>
            <person name="Zeng Q."/>
            <person name="Gargeya S."/>
            <person name="Fitzgerald M."/>
            <person name="Haas B."/>
            <person name="Abouelleil A."/>
            <person name="Allen A.W."/>
            <person name="Alvarado L."/>
            <person name="Arachchi H.M."/>
            <person name="Berlin A.M."/>
            <person name="Chapman S.B."/>
            <person name="Gainer-Dewar J."/>
            <person name="Goldberg J."/>
            <person name="Griggs A."/>
            <person name="Gujja S."/>
            <person name="Hansen M."/>
            <person name="Howarth C."/>
            <person name="Imamovic A."/>
            <person name="Ireland A."/>
            <person name="Larimer J."/>
            <person name="McCowan C."/>
            <person name="Murphy C."/>
            <person name="Pearson M."/>
            <person name="Poon T.W."/>
            <person name="Priest M."/>
            <person name="Roberts A."/>
            <person name="Saif S."/>
            <person name="Shea T."/>
            <person name="Sisk P."/>
            <person name="Sykes S."/>
            <person name="Wortman J."/>
            <person name="Nusbaum C."/>
            <person name="Birren B."/>
        </authorList>
    </citation>
    <scope>NUCLEOTIDE SEQUENCE [LARGE SCALE GENOMIC DNA]</scope>
    <source>
        <strain evidence="15 16">CBS 114405</strain>
    </source>
</reference>
<dbReference type="GO" id="GO:0042802">
    <property type="term" value="F:identical protein binding"/>
    <property type="evidence" value="ECO:0007669"/>
    <property type="project" value="TreeGrafter"/>
</dbReference>
<dbReference type="EMBL" id="AMGW01000007">
    <property type="protein sequence ID" value="EXJ54528.1"/>
    <property type="molecule type" value="Genomic_DNA"/>
</dbReference>
<evidence type="ECO:0000256" key="10">
    <source>
        <dbReference type="ARBA" id="ARBA00054275"/>
    </source>
</evidence>
<keyword evidence="5 12" id="KW-0547">Nucleotide-binding</keyword>
<evidence type="ECO:0000256" key="8">
    <source>
        <dbReference type="ARBA" id="ARBA00022975"/>
    </source>
</evidence>
<dbReference type="CDD" id="cd01746">
    <property type="entry name" value="GATase1_CTP_Synthase"/>
    <property type="match status" value="1"/>
</dbReference>
<dbReference type="UniPathway" id="UPA00159">
    <property type="reaction ID" value="UER00277"/>
</dbReference>
<dbReference type="HOGENOM" id="CLU_011675_5_0_1"/>
<dbReference type="Gene3D" id="3.40.50.880">
    <property type="match status" value="1"/>
</dbReference>
<keyword evidence="8 12" id="KW-0665">Pyrimidine biosynthesis</keyword>
<evidence type="ECO:0000256" key="2">
    <source>
        <dbReference type="ARBA" id="ARBA00007533"/>
    </source>
</evidence>
<comment type="similarity">
    <text evidence="2 12">Belongs to the CTP synthase family.</text>
</comment>
<comment type="function">
    <text evidence="10 12">Catalyzes the ATP-dependent amination of UTP to CTP with either L-glutamine or ammonia as the source of nitrogen.</text>
</comment>
<dbReference type="InterPro" id="IPR027417">
    <property type="entry name" value="P-loop_NTPase"/>
</dbReference>
<comment type="caution">
    <text evidence="15">The sequence shown here is derived from an EMBL/GenBank/DDBJ whole genome shotgun (WGS) entry which is preliminary data.</text>
</comment>
<dbReference type="SUPFAM" id="SSF52540">
    <property type="entry name" value="P-loop containing nucleoside triphosphate hydrolases"/>
    <property type="match status" value="1"/>
</dbReference>
<evidence type="ECO:0000256" key="5">
    <source>
        <dbReference type="ARBA" id="ARBA00022741"/>
    </source>
</evidence>
<accession>W9VGC1</accession>
<evidence type="ECO:0000313" key="15">
    <source>
        <dbReference type="EMBL" id="EXJ54528.1"/>
    </source>
</evidence>
<evidence type="ECO:0000256" key="4">
    <source>
        <dbReference type="ARBA" id="ARBA00022598"/>
    </source>
</evidence>
<dbReference type="STRING" id="1182544.W9VGC1"/>
<evidence type="ECO:0000256" key="9">
    <source>
        <dbReference type="ARBA" id="ARBA00047781"/>
    </source>
</evidence>
<dbReference type="PROSITE" id="PS51273">
    <property type="entry name" value="GATASE_TYPE_1"/>
    <property type="match status" value="1"/>
</dbReference>
<dbReference type="PANTHER" id="PTHR11550:SF0">
    <property type="entry name" value="CTP SYNTHASE-RELATED"/>
    <property type="match status" value="1"/>
</dbReference>
<keyword evidence="7 12" id="KW-0315">Glutamine amidotransferase</keyword>
<keyword evidence="16" id="KW-1185">Reference proteome</keyword>
<evidence type="ECO:0000259" key="13">
    <source>
        <dbReference type="Pfam" id="PF00117"/>
    </source>
</evidence>
<dbReference type="RefSeq" id="XP_007762043.1">
    <property type="nucleotide sequence ID" value="XM_007763853.1"/>
</dbReference>
<gene>
    <name evidence="15" type="ORF">A1O7_09868</name>
</gene>
<dbReference type="AlphaFoldDB" id="W9VGC1"/>
<dbReference type="GO" id="GO:0019856">
    <property type="term" value="P:pyrimidine nucleobase biosynthetic process"/>
    <property type="evidence" value="ECO:0007669"/>
    <property type="project" value="TreeGrafter"/>
</dbReference>
<name>W9VGC1_9EURO</name>
<dbReference type="GO" id="GO:0097268">
    <property type="term" value="C:cytoophidium"/>
    <property type="evidence" value="ECO:0007669"/>
    <property type="project" value="TreeGrafter"/>
</dbReference>
<protein>
    <recommendedName>
        <fullName evidence="11 12">CTP synthase</fullName>
        <ecNumber evidence="3 12">6.3.4.2</ecNumber>
    </recommendedName>
    <alternativeName>
        <fullName evidence="12">UTP--ammonia ligase</fullName>
    </alternativeName>
</protein>
<dbReference type="GO" id="GO:0005737">
    <property type="term" value="C:cytoplasm"/>
    <property type="evidence" value="ECO:0007669"/>
    <property type="project" value="TreeGrafter"/>
</dbReference>
<evidence type="ECO:0000256" key="7">
    <source>
        <dbReference type="ARBA" id="ARBA00022962"/>
    </source>
</evidence>
<keyword evidence="4 12" id="KW-0436">Ligase</keyword>
<dbReference type="InterPro" id="IPR029062">
    <property type="entry name" value="Class_I_gatase-like"/>
</dbReference>
<dbReference type="GO" id="GO:0003883">
    <property type="term" value="F:CTP synthase activity"/>
    <property type="evidence" value="ECO:0007669"/>
    <property type="project" value="UniProtKB-UniRule"/>
</dbReference>
<dbReference type="Proteomes" id="UP000019473">
    <property type="component" value="Unassembled WGS sequence"/>
</dbReference>
<evidence type="ECO:0000259" key="14">
    <source>
        <dbReference type="Pfam" id="PF06418"/>
    </source>
</evidence>
<dbReference type="SUPFAM" id="SSF52317">
    <property type="entry name" value="Class I glutamine amidotransferase-like"/>
    <property type="match status" value="1"/>
</dbReference>
<sequence>MKYVLVSGGVISGIGKGIIASSTGLLLKTVGLKVTAIKIDPYLNVDAGTMAPTEHGECFVLDDGGEVDLDLGNYERYLNVTLTLENSITTGKMYQHVIERERRGDYLGKTVQVVPHITNAIQDWIERVSRIPVDDTKEEPDVCIIELGGTVGDIESAPFIEAMRQLRRRAGRDNFVHIHVSLVPVISGEQKTKPTQQAIRDARAAGLAPDLIACRCYQPLEDATINKIAMFCQVEPMQVLAVHDVESTYHVPLLLEQQKLPDQLRDLFRLDAYPIAPTLVTRGQQLWSDWKKLTTSQERFLETEKVTIALVGKYTNLHDSYLSVIKALEHSAMACQRKLNLIWVDAGNLEKAALDSNPETYHKAWHELCTADGVLVPGGFGHRGTEGMVAAANWARTKPKPYLGICLGMQVAVIEFARNVCGLKSAHSVELDAQTSDPVVVFMPEIDRTTMGGNMRLGLRPTLFQEKTSWSRLRKLYNNAPAVNERHRHRYEVNPEYITRLSEAGLTFIGKDDKGERMEVVELEDHPWFVGVQFHPEYLSRVLRPSPPYLGFVAASAGVLEKVTAQSAARQEQVNGDAAGEVHGGVSVNGVNGMMNGVKAASHGF</sequence>
<dbReference type="GO" id="GO:0005524">
    <property type="term" value="F:ATP binding"/>
    <property type="evidence" value="ECO:0007669"/>
    <property type="project" value="UniProtKB-KW"/>
</dbReference>
<evidence type="ECO:0000256" key="11">
    <source>
        <dbReference type="ARBA" id="ARBA00070745"/>
    </source>
</evidence>
<feature type="domain" description="CTP synthase N-terminal" evidence="14">
    <location>
        <begin position="2"/>
        <end position="269"/>
    </location>
</feature>
<proteinExistence type="inferred from homology"/>
<dbReference type="Pfam" id="PF06418">
    <property type="entry name" value="CTP_synth_N"/>
    <property type="match status" value="1"/>
</dbReference>
<organism evidence="15 16">
    <name type="scientific">Cladophialophora yegresii CBS 114405</name>
    <dbReference type="NCBI Taxonomy" id="1182544"/>
    <lineage>
        <taxon>Eukaryota</taxon>
        <taxon>Fungi</taxon>
        <taxon>Dikarya</taxon>
        <taxon>Ascomycota</taxon>
        <taxon>Pezizomycotina</taxon>
        <taxon>Eurotiomycetes</taxon>
        <taxon>Chaetothyriomycetidae</taxon>
        <taxon>Chaetothyriales</taxon>
        <taxon>Herpotrichiellaceae</taxon>
        <taxon>Cladophialophora</taxon>
    </lineage>
</organism>
<dbReference type="OrthoDB" id="1739076at2759"/>
<dbReference type="NCBIfam" id="TIGR00337">
    <property type="entry name" value="PyrG"/>
    <property type="match status" value="1"/>
</dbReference>
<evidence type="ECO:0000256" key="1">
    <source>
        <dbReference type="ARBA" id="ARBA00005171"/>
    </source>
</evidence>
<dbReference type="eggNOG" id="KOG2387">
    <property type="taxonomic scope" value="Eukaryota"/>
</dbReference>